<keyword evidence="6 10" id="KW-0560">Oxidoreductase</keyword>
<sequence>MLGTLITADYVAGVVAAVAVLALLYKKSSLGDGKNAIPLSPGPPACWFWSNALPVVNDADAPLSIARALTDLVREYGPVVSFRQGSQVIIVIGSVEATMSIMEAEGRSLVDRPPSLTAGEMLTNGMHIAMMPSGERFRRLRKAVHTHLQPKAVEAYEDMQHENARRFILDILNDPKNHQKHAGRYSASVILRVTYGKSTPTASTDPEVVRIHKALDHFELVMRPGAFLVDRVPLLRYLPGYGKQLTEWHHEELSLYRHQLERVKSEMEQNKAGPSFTKTLLEHTADHQLATDEMAYLAGTLFGAGADTTSVGITAVIMAAACHPLAQAKVHEELDMIIGSDRAPTFKDSNLLPQLHAFVLEALRWRPIIPIGFPHSTNRDIIWQGYCIPKGATVYGCHWAICHDPITFPDPDKFDPQRWLDSEGRLKNDMKSFTFGFGRRVCPGRHLADNSMYISVALLFWSFRIDQRPDAPINTQASDSVVSHAVPFEIDVIPRTDVAKLREIMADETMY</sequence>
<evidence type="ECO:0000313" key="12">
    <source>
        <dbReference type="EMBL" id="KAG1770328.1"/>
    </source>
</evidence>
<reference evidence="12" key="1">
    <citation type="journal article" date="2020" name="New Phytol.">
        <title>Comparative genomics reveals dynamic genome evolution in host specialist ectomycorrhizal fungi.</title>
        <authorList>
            <person name="Lofgren L.A."/>
            <person name="Nguyen N.H."/>
            <person name="Vilgalys R."/>
            <person name="Ruytinx J."/>
            <person name="Liao H.L."/>
            <person name="Branco S."/>
            <person name="Kuo A."/>
            <person name="LaButti K."/>
            <person name="Lipzen A."/>
            <person name="Andreopoulos W."/>
            <person name="Pangilinan J."/>
            <person name="Riley R."/>
            <person name="Hundley H."/>
            <person name="Na H."/>
            <person name="Barry K."/>
            <person name="Grigoriev I.V."/>
            <person name="Stajich J.E."/>
            <person name="Kennedy P.G."/>
        </authorList>
    </citation>
    <scope>NUCLEOTIDE SEQUENCE</scope>
    <source>
        <strain evidence="12">DOB743</strain>
    </source>
</reference>
<comment type="cofactor">
    <cofactor evidence="1 9">
        <name>heme</name>
        <dbReference type="ChEBI" id="CHEBI:30413"/>
    </cofactor>
</comment>
<dbReference type="GO" id="GO:0004497">
    <property type="term" value="F:monooxygenase activity"/>
    <property type="evidence" value="ECO:0007669"/>
    <property type="project" value="UniProtKB-KW"/>
</dbReference>
<evidence type="ECO:0000256" key="7">
    <source>
        <dbReference type="ARBA" id="ARBA00023004"/>
    </source>
</evidence>
<dbReference type="InterPro" id="IPR002401">
    <property type="entry name" value="Cyt_P450_E_grp-I"/>
</dbReference>
<dbReference type="AlphaFoldDB" id="A0A9P7CYY3"/>
<keyword evidence="8 10" id="KW-0503">Monooxygenase</keyword>
<evidence type="ECO:0000256" key="4">
    <source>
        <dbReference type="ARBA" id="ARBA00022617"/>
    </source>
</evidence>
<comment type="pathway">
    <text evidence="2">Secondary metabolite biosynthesis.</text>
</comment>
<dbReference type="InterPro" id="IPR050364">
    <property type="entry name" value="Cytochrome_P450_fung"/>
</dbReference>
<evidence type="ECO:0000256" key="3">
    <source>
        <dbReference type="ARBA" id="ARBA00010617"/>
    </source>
</evidence>
<accession>A0A9P7CYY3</accession>
<dbReference type="InterPro" id="IPR036396">
    <property type="entry name" value="Cyt_P450_sf"/>
</dbReference>
<dbReference type="InterPro" id="IPR001128">
    <property type="entry name" value="Cyt_P450"/>
</dbReference>
<dbReference type="GO" id="GO:0005506">
    <property type="term" value="F:iron ion binding"/>
    <property type="evidence" value="ECO:0007669"/>
    <property type="project" value="InterPro"/>
</dbReference>
<dbReference type="PRINTS" id="PR00385">
    <property type="entry name" value="P450"/>
</dbReference>
<dbReference type="SUPFAM" id="SSF48264">
    <property type="entry name" value="Cytochrome P450"/>
    <property type="match status" value="1"/>
</dbReference>
<protein>
    <submittedName>
        <fullName evidence="12">Cytochrome P450</fullName>
    </submittedName>
</protein>
<proteinExistence type="inferred from homology"/>
<comment type="similarity">
    <text evidence="3 10">Belongs to the cytochrome P450 family.</text>
</comment>
<dbReference type="InterPro" id="IPR017972">
    <property type="entry name" value="Cyt_P450_CS"/>
</dbReference>
<feature type="transmembrane region" description="Helical" evidence="11">
    <location>
        <begin position="6"/>
        <end position="25"/>
    </location>
</feature>
<keyword evidence="7 9" id="KW-0408">Iron</keyword>
<evidence type="ECO:0000256" key="1">
    <source>
        <dbReference type="ARBA" id="ARBA00001971"/>
    </source>
</evidence>
<evidence type="ECO:0000256" key="9">
    <source>
        <dbReference type="PIRSR" id="PIRSR602401-1"/>
    </source>
</evidence>
<comment type="caution">
    <text evidence="12">The sequence shown here is derived from an EMBL/GenBank/DDBJ whole genome shotgun (WGS) entry which is preliminary data.</text>
</comment>
<dbReference type="CDD" id="cd11065">
    <property type="entry name" value="CYP64-like"/>
    <property type="match status" value="1"/>
</dbReference>
<evidence type="ECO:0000256" key="11">
    <source>
        <dbReference type="SAM" id="Phobius"/>
    </source>
</evidence>
<dbReference type="Pfam" id="PF00067">
    <property type="entry name" value="p450"/>
    <property type="match status" value="1"/>
</dbReference>
<keyword evidence="4 9" id="KW-0349">Heme</keyword>
<keyword evidence="5 9" id="KW-0479">Metal-binding</keyword>
<name>A0A9P7CYY3_9AGAM</name>
<gene>
    <name evidence="12" type="ORF">EV702DRAFT_1249687</name>
</gene>
<evidence type="ECO:0000256" key="6">
    <source>
        <dbReference type="ARBA" id="ARBA00023002"/>
    </source>
</evidence>
<dbReference type="Proteomes" id="UP000714275">
    <property type="component" value="Unassembled WGS sequence"/>
</dbReference>
<evidence type="ECO:0000256" key="8">
    <source>
        <dbReference type="ARBA" id="ARBA00023033"/>
    </source>
</evidence>
<organism evidence="12 13">
    <name type="scientific">Suillus placidus</name>
    <dbReference type="NCBI Taxonomy" id="48579"/>
    <lineage>
        <taxon>Eukaryota</taxon>
        <taxon>Fungi</taxon>
        <taxon>Dikarya</taxon>
        <taxon>Basidiomycota</taxon>
        <taxon>Agaricomycotina</taxon>
        <taxon>Agaricomycetes</taxon>
        <taxon>Agaricomycetidae</taxon>
        <taxon>Boletales</taxon>
        <taxon>Suillineae</taxon>
        <taxon>Suillaceae</taxon>
        <taxon>Suillus</taxon>
    </lineage>
</organism>
<evidence type="ECO:0000256" key="5">
    <source>
        <dbReference type="ARBA" id="ARBA00022723"/>
    </source>
</evidence>
<dbReference type="PANTHER" id="PTHR46300">
    <property type="entry name" value="P450, PUTATIVE (EUROFUNG)-RELATED-RELATED"/>
    <property type="match status" value="1"/>
</dbReference>
<dbReference type="OrthoDB" id="2789670at2759"/>
<keyword evidence="11" id="KW-1133">Transmembrane helix</keyword>
<dbReference type="PROSITE" id="PS00086">
    <property type="entry name" value="CYTOCHROME_P450"/>
    <property type="match status" value="1"/>
</dbReference>
<keyword evidence="13" id="KW-1185">Reference proteome</keyword>
<dbReference type="EMBL" id="JABBWD010000066">
    <property type="protein sequence ID" value="KAG1770328.1"/>
    <property type="molecule type" value="Genomic_DNA"/>
</dbReference>
<dbReference type="PANTHER" id="PTHR46300:SF1">
    <property type="entry name" value="P450, PUTATIVE (EUROFUNG)-RELATED"/>
    <property type="match status" value="1"/>
</dbReference>
<keyword evidence="11" id="KW-0472">Membrane</keyword>
<evidence type="ECO:0000256" key="2">
    <source>
        <dbReference type="ARBA" id="ARBA00005179"/>
    </source>
</evidence>
<keyword evidence="11" id="KW-0812">Transmembrane</keyword>
<evidence type="ECO:0000313" key="13">
    <source>
        <dbReference type="Proteomes" id="UP000714275"/>
    </source>
</evidence>
<dbReference type="GO" id="GO:0016705">
    <property type="term" value="F:oxidoreductase activity, acting on paired donors, with incorporation or reduction of molecular oxygen"/>
    <property type="evidence" value="ECO:0007669"/>
    <property type="project" value="InterPro"/>
</dbReference>
<feature type="binding site" description="axial binding residue" evidence="9">
    <location>
        <position position="442"/>
    </location>
    <ligand>
        <name>heme</name>
        <dbReference type="ChEBI" id="CHEBI:30413"/>
    </ligand>
    <ligandPart>
        <name>Fe</name>
        <dbReference type="ChEBI" id="CHEBI:18248"/>
    </ligandPart>
</feature>
<dbReference type="Gene3D" id="1.10.630.10">
    <property type="entry name" value="Cytochrome P450"/>
    <property type="match status" value="1"/>
</dbReference>
<dbReference type="GO" id="GO:0020037">
    <property type="term" value="F:heme binding"/>
    <property type="evidence" value="ECO:0007669"/>
    <property type="project" value="InterPro"/>
</dbReference>
<evidence type="ECO:0000256" key="10">
    <source>
        <dbReference type="RuleBase" id="RU000461"/>
    </source>
</evidence>
<dbReference type="PRINTS" id="PR00463">
    <property type="entry name" value="EP450I"/>
</dbReference>